<dbReference type="AlphaFoldDB" id="A0ABD7F0F4"/>
<keyword evidence="3" id="KW-1266">Target cell cytoplasm</keyword>
<feature type="compositionally biased region" description="Basic and acidic residues" evidence="5">
    <location>
        <begin position="235"/>
        <end position="246"/>
    </location>
</feature>
<evidence type="ECO:0000256" key="3">
    <source>
        <dbReference type="ARBA" id="ARBA00022913"/>
    </source>
</evidence>
<protein>
    <submittedName>
        <fullName evidence="7">Hemagglutinin repeat-containing protein</fullName>
    </submittedName>
</protein>
<comment type="subcellular location">
    <subcellularLocation>
        <location evidence="1">Target cell</location>
        <location evidence="1">Target cell cytoplasm</location>
    </subcellularLocation>
</comment>
<feature type="region of interest" description="Disordered" evidence="5">
    <location>
        <begin position="172"/>
        <end position="246"/>
    </location>
</feature>
<reference evidence="7 8" key="1">
    <citation type="submission" date="2021-07" db="EMBL/GenBank/DDBJ databases">
        <title>Genome sequencing of Neisseria perflava LPB0400.</title>
        <authorList>
            <person name="Kim J."/>
        </authorList>
    </citation>
    <scope>NUCLEOTIDE SEQUENCE [LARGE SCALE GENOMIC DNA]</scope>
    <source>
        <strain evidence="7 8">LPB0400</strain>
    </source>
</reference>
<accession>A0ABD7F0F4</accession>
<evidence type="ECO:0000313" key="7">
    <source>
        <dbReference type="EMBL" id="QXW91443.1"/>
    </source>
</evidence>
<feature type="domain" description="VENN motif-containing" evidence="6">
    <location>
        <begin position="429"/>
        <end position="476"/>
    </location>
</feature>
<feature type="compositionally biased region" description="Polar residues" evidence="5">
    <location>
        <begin position="207"/>
        <end position="220"/>
    </location>
</feature>
<dbReference type="EMBL" id="CP079818">
    <property type="protein sequence ID" value="QXW91443.1"/>
    <property type="molecule type" value="Genomic_DNA"/>
</dbReference>
<dbReference type="InterPro" id="IPR025157">
    <property type="entry name" value="Hemagglutinin_rpt"/>
</dbReference>
<evidence type="ECO:0000259" key="6">
    <source>
        <dbReference type="Pfam" id="PF04829"/>
    </source>
</evidence>
<dbReference type="GO" id="GO:0003824">
    <property type="term" value="F:catalytic activity"/>
    <property type="evidence" value="ECO:0007669"/>
    <property type="project" value="UniProtKB-ARBA"/>
</dbReference>
<organism evidence="7 8">
    <name type="scientific">Neisseria perflava</name>
    <dbReference type="NCBI Taxonomy" id="33053"/>
    <lineage>
        <taxon>Bacteria</taxon>
        <taxon>Pseudomonadati</taxon>
        <taxon>Pseudomonadota</taxon>
        <taxon>Betaproteobacteria</taxon>
        <taxon>Neisseriales</taxon>
        <taxon>Neisseriaceae</taxon>
        <taxon>Neisseria</taxon>
    </lineage>
</organism>
<proteinExistence type="predicted"/>
<dbReference type="Pfam" id="PF13332">
    <property type="entry name" value="Fil_haemagg_2"/>
    <property type="match status" value="1"/>
</dbReference>
<evidence type="ECO:0000256" key="1">
    <source>
        <dbReference type="ARBA" id="ARBA00004219"/>
    </source>
</evidence>
<sequence>MVLTCAEQTTYRHSHVGSAGSPTVIVSGGDTNIKGAQVTGKGITVRATNFNIESLQDTADYRSRQQNISAQVTVGYGASASGDYSQSKINAEHRSVSEQSGLFAGDDGFDVQVGGHTRLTGGIITSGQSAEDEGKNRFQTATLTHSDIQNYSRYEGESFGLGANVAVSGKTLGQSAQNKPQDKHLTSVADKNGASSSVGYGSDGDSKNSTTRSGINTRNIHITDKAGQLARTGRTTKETEARIHTGIDTETADQHSGRLKNSFDKDAVAKKINLQREVTQEFGGTLQGLNTEIERSLDGLKEKWEKGEISRNEYEDGLKVRQRGKVLLNMIGAGLSAPTDSVVGITAATASPALSYQIGQYFKGLAQENPDGRLTAGQETAHILAHGVLGAAVSAAGGSDALTGALASGGAEAAASVIGRWLYGKGDGGSLSAEEKETISAITRILGTAAGAAAGNSSADTVQGGMAADGAVTNNFVHRLRTLAARASMLYLIQISLFPEALWDKKPSMVQVRVS</sequence>
<dbReference type="Pfam" id="PF04829">
    <property type="entry name" value="PT-VENN"/>
    <property type="match status" value="1"/>
</dbReference>
<dbReference type="GO" id="GO:0090729">
    <property type="term" value="F:toxin activity"/>
    <property type="evidence" value="ECO:0007669"/>
    <property type="project" value="UniProtKB-KW"/>
</dbReference>
<keyword evidence="2" id="KW-0800">Toxin</keyword>
<evidence type="ECO:0000256" key="4">
    <source>
        <dbReference type="ARBA" id="ARBA00023026"/>
    </source>
</evidence>
<dbReference type="InterPro" id="IPR006914">
    <property type="entry name" value="VENN_dom"/>
</dbReference>
<name>A0ABD7F0F4_NEIPE</name>
<gene>
    <name evidence="7" type="ORF">LPB400_05405</name>
</gene>
<keyword evidence="4" id="KW-0843">Virulence</keyword>
<dbReference type="KEGG" id="npf:LPB400_05405"/>
<evidence type="ECO:0000313" key="8">
    <source>
        <dbReference type="Proteomes" id="UP000825360"/>
    </source>
</evidence>
<evidence type="ECO:0000256" key="5">
    <source>
        <dbReference type="SAM" id="MobiDB-lite"/>
    </source>
</evidence>
<evidence type="ECO:0000256" key="2">
    <source>
        <dbReference type="ARBA" id="ARBA00022656"/>
    </source>
</evidence>
<dbReference type="Proteomes" id="UP000825360">
    <property type="component" value="Chromosome"/>
</dbReference>